<feature type="domain" description="PD-(D/E)XK endonuclease-like" evidence="1">
    <location>
        <begin position="92"/>
        <end position="240"/>
    </location>
</feature>
<name>A0A382BGF1_9ZZZZ</name>
<gene>
    <name evidence="2" type="ORF">METZ01_LOCUS165588</name>
</gene>
<dbReference type="InterPro" id="IPR011604">
    <property type="entry name" value="PDDEXK-like_dom_sf"/>
</dbReference>
<protein>
    <recommendedName>
        <fullName evidence="1">PD-(D/E)XK endonuclease-like domain-containing protein</fullName>
    </recommendedName>
</protein>
<dbReference type="SUPFAM" id="SSF52980">
    <property type="entry name" value="Restriction endonuclease-like"/>
    <property type="match status" value="1"/>
</dbReference>
<feature type="non-terminal residue" evidence="2">
    <location>
        <position position="255"/>
    </location>
</feature>
<proteinExistence type="predicted"/>
<dbReference type="Pfam" id="PF12705">
    <property type="entry name" value="PDDEXK_1"/>
    <property type="match status" value="1"/>
</dbReference>
<evidence type="ECO:0000313" key="2">
    <source>
        <dbReference type="EMBL" id="SVB12734.1"/>
    </source>
</evidence>
<dbReference type="InterPro" id="IPR038726">
    <property type="entry name" value="PDDEXK_AddAB-type"/>
</dbReference>
<dbReference type="EMBL" id="UINC01029655">
    <property type="protein sequence ID" value="SVB12734.1"/>
    <property type="molecule type" value="Genomic_DNA"/>
</dbReference>
<dbReference type="AlphaFoldDB" id="A0A382BGF1"/>
<organism evidence="2">
    <name type="scientific">marine metagenome</name>
    <dbReference type="NCBI Taxonomy" id="408172"/>
    <lineage>
        <taxon>unclassified sequences</taxon>
        <taxon>metagenomes</taxon>
        <taxon>ecological metagenomes</taxon>
    </lineage>
</organism>
<reference evidence="2" key="1">
    <citation type="submission" date="2018-05" db="EMBL/GenBank/DDBJ databases">
        <authorList>
            <person name="Lanie J.A."/>
            <person name="Ng W.-L."/>
            <person name="Kazmierczak K.M."/>
            <person name="Andrzejewski T.M."/>
            <person name="Davidsen T.M."/>
            <person name="Wayne K.J."/>
            <person name="Tettelin H."/>
            <person name="Glass J.I."/>
            <person name="Rusch D."/>
            <person name="Podicherti R."/>
            <person name="Tsui H.-C.T."/>
            <person name="Winkler M.E."/>
        </authorList>
    </citation>
    <scope>NUCLEOTIDE SEQUENCE</scope>
</reference>
<dbReference type="Gene3D" id="3.90.320.10">
    <property type="match status" value="1"/>
</dbReference>
<dbReference type="InterPro" id="IPR011335">
    <property type="entry name" value="Restrct_endonuc-II-like"/>
</dbReference>
<sequence>MINLKRNSKKELVPATGLRSRSTSIYSPNQTDTFKISRSKFNDFLTCQRCFYLDRVKGLVSPSMPGWTLNETTDLLLKKEFDVCRANQTSHRVLRKYGLDQVVPYQHEDIDKWRDSLHHGLKIQFKNSNIILHGGVDDIWLDKNTNKKIVVDYKSQANNRSVNTEDYLSNVFHQGYKVQMDFYAYLLTEMDFEVSSISYFYVCNADRNAESFDSKMNFKETLVPYQWDASWIESKVREMIDLLNSEELPEGNSSC</sequence>
<accession>A0A382BGF1</accession>
<evidence type="ECO:0000259" key="1">
    <source>
        <dbReference type="Pfam" id="PF12705"/>
    </source>
</evidence>